<keyword evidence="3" id="KW-0963">Cytoplasm</keyword>
<dbReference type="GO" id="GO:0016052">
    <property type="term" value="P:carbohydrate catabolic process"/>
    <property type="evidence" value="ECO:0007669"/>
    <property type="project" value="TreeGrafter"/>
</dbReference>
<sequence length="328" mass="34082">MSQPTRRIDTDDVMSGSTLSPTAPCFPKYKSTEDRPAPRTNDELTPLVDAHIAQILSSAAEDTTDFAPSFDVTKPSPELAACIDHTLLKPDATAEQIKVLVEEAVKYGFKSCCVNPTHIPLVHSLLSNPATPTAGPTIPCSVIGFPLGASTTATKCYEASLAILDGARELDMVIPVGHLKSRDYAAVHADIAAVVRAASVPPNNTPLPHAAANPGTPPLSMASVTVPVKVIIETSMLTDEEKIAACYIAADAGAAFVKTSTGFGGGGATVEDIRLMRRAVAHVPTVQVKASGGVRNFEQCVAVIKAGAHRVGASSGVAIMESKEGSGY</sequence>
<evidence type="ECO:0000313" key="10">
    <source>
        <dbReference type="Proteomes" id="UP001221413"/>
    </source>
</evidence>
<dbReference type="Proteomes" id="UP001221413">
    <property type="component" value="Unassembled WGS sequence"/>
</dbReference>
<feature type="compositionally biased region" description="Basic and acidic residues" evidence="8">
    <location>
        <begin position="30"/>
        <end position="42"/>
    </location>
</feature>
<name>A0AAD6J5Z6_DREDA</name>
<evidence type="ECO:0000256" key="7">
    <source>
        <dbReference type="ARBA" id="ARBA00048791"/>
    </source>
</evidence>
<evidence type="ECO:0000256" key="5">
    <source>
        <dbReference type="ARBA" id="ARBA00023270"/>
    </source>
</evidence>
<dbReference type="InterPro" id="IPR011343">
    <property type="entry name" value="DeoC"/>
</dbReference>
<dbReference type="Pfam" id="PF01791">
    <property type="entry name" value="DeoC"/>
    <property type="match status" value="1"/>
</dbReference>
<dbReference type="PANTHER" id="PTHR10889:SF1">
    <property type="entry name" value="DEOXYRIBOSE-PHOSPHATE ALDOLASE"/>
    <property type="match status" value="1"/>
</dbReference>
<keyword evidence="4" id="KW-0456">Lyase</keyword>
<evidence type="ECO:0000256" key="4">
    <source>
        <dbReference type="ARBA" id="ARBA00023239"/>
    </source>
</evidence>
<evidence type="ECO:0000313" key="9">
    <source>
        <dbReference type="EMBL" id="KAJ6264139.1"/>
    </source>
</evidence>
<dbReference type="PANTHER" id="PTHR10889">
    <property type="entry name" value="DEOXYRIBOSE-PHOSPHATE ALDOLASE"/>
    <property type="match status" value="1"/>
</dbReference>
<dbReference type="GO" id="GO:0009264">
    <property type="term" value="P:deoxyribonucleotide catabolic process"/>
    <property type="evidence" value="ECO:0007669"/>
    <property type="project" value="InterPro"/>
</dbReference>
<keyword evidence="5" id="KW-0704">Schiff base</keyword>
<comment type="caution">
    <text evidence="9">The sequence shown here is derived from an EMBL/GenBank/DDBJ whole genome shotgun (WGS) entry which is preliminary data.</text>
</comment>
<evidence type="ECO:0000256" key="8">
    <source>
        <dbReference type="SAM" id="MobiDB-lite"/>
    </source>
</evidence>
<dbReference type="GO" id="GO:0005737">
    <property type="term" value="C:cytoplasm"/>
    <property type="evidence" value="ECO:0007669"/>
    <property type="project" value="InterPro"/>
</dbReference>
<dbReference type="EC" id="4.1.2.4" evidence="2"/>
<proteinExistence type="inferred from homology"/>
<dbReference type="EMBL" id="JAQGDS010000001">
    <property type="protein sequence ID" value="KAJ6264139.1"/>
    <property type="molecule type" value="Genomic_DNA"/>
</dbReference>
<dbReference type="InterPro" id="IPR028581">
    <property type="entry name" value="DeoC_typeI"/>
</dbReference>
<accession>A0AAD6J5Z6</accession>
<comment type="catalytic activity">
    <reaction evidence="7">
        <text>2-deoxy-D-ribose 5-phosphate = D-glyceraldehyde 3-phosphate + acetaldehyde</text>
        <dbReference type="Rhea" id="RHEA:12821"/>
        <dbReference type="ChEBI" id="CHEBI:15343"/>
        <dbReference type="ChEBI" id="CHEBI:59776"/>
        <dbReference type="ChEBI" id="CHEBI:62877"/>
        <dbReference type="EC" id="4.1.2.4"/>
    </reaction>
</comment>
<dbReference type="Gene3D" id="3.20.20.70">
    <property type="entry name" value="Aldolase class I"/>
    <property type="match status" value="1"/>
</dbReference>
<dbReference type="InterPro" id="IPR013785">
    <property type="entry name" value="Aldolase_TIM"/>
</dbReference>
<dbReference type="SMART" id="SM01133">
    <property type="entry name" value="DeoC"/>
    <property type="match status" value="1"/>
</dbReference>
<feature type="region of interest" description="Disordered" evidence="8">
    <location>
        <begin position="1"/>
        <end position="44"/>
    </location>
</feature>
<dbReference type="AlphaFoldDB" id="A0AAD6J5Z6"/>
<dbReference type="HAMAP" id="MF_00114">
    <property type="entry name" value="DeoC_type1"/>
    <property type="match status" value="1"/>
</dbReference>
<evidence type="ECO:0000256" key="2">
    <source>
        <dbReference type="ARBA" id="ARBA00012515"/>
    </source>
</evidence>
<evidence type="ECO:0000256" key="6">
    <source>
        <dbReference type="ARBA" id="ARBA00032755"/>
    </source>
</evidence>
<organism evidence="9 10">
    <name type="scientific">Drechslerella dactyloides</name>
    <name type="common">Nematode-trapping fungus</name>
    <name type="synonym">Arthrobotrys dactyloides</name>
    <dbReference type="NCBI Taxonomy" id="74499"/>
    <lineage>
        <taxon>Eukaryota</taxon>
        <taxon>Fungi</taxon>
        <taxon>Dikarya</taxon>
        <taxon>Ascomycota</taxon>
        <taxon>Pezizomycotina</taxon>
        <taxon>Orbiliomycetes</taxon>
        <taxon>Orbiliales</taxon>
        <taxon>Orbiliaceae</taxon>
        <taxon>Drechslerella</taxon>
    </lineage>
</organism>
<dbReference type="CDD" id="cd00959">
    <property type="entry name" value="DeoC"/>
    <property type="match status" value="1"/>
</dbReference>
<dbReference type="NCBIfam" id="TIGR00126">
    <property type="entry name" value="deoC"/>
    <property type="match status" value="1"/>
</dbReference>
<dbReference type="GO" id="GO:0004139">
    <property type="term" value="F:deoxyribose-phosphate aldolase activity"/>
    <property type="evidence" value="ECO:0007669"/>
    <property type="project" value="UniProtKB-EC"/>
</dbReference>
<reference evidence="9" key="1">
    <citation type="submission" date="2023-01" db="EMBL/GenBank/DDBJ databases">
        <title>The chitinases involved in constricting ring structure development in the nematode-trapping fungus Drechslerella dactyloides.</title>
        <authorList>
            <person name="Wang R."/>
            <person name="Zhang L."/>
            <person name="Tang P."/>
            <person name="Li S."/>
            <person name="Liang L."/>
        </authorList>
    </citation>
    <scope>NUCLEOTIDE SEQUENCE</scope>
    <source>
        <strain evidence="9">YMF1.00031</strain>
    </source>
</reference>
<gene>
    <name evidence="9" type="ORF">Dda_0281</name>
</gene>
<dbReference type="InterPro" id="IPR002915">
    <property type="entry name" value="DeoC/FbaB/LacD_aldolase"/>
</dbReference>
<keyword evidence="10" id="KW-1185">Reference proteome</keyword>
<evidence type="ECO:0000256" key="3">
    <source>
        <dbReference type="ARBA" id="ARBA00022490"/>
    </source>
</evidence>
<dbReference type="SUPFAM" id="SSF51569">
    <property type="entry name" value="Aldolase"/>
    <property type="match status" value="1"/>
</dbReference>
<feature type="compositionally biased region" description="Basic and acidic residues" evidence="8">
    <location>
        <begin position="1"/>
        <end position="10"/>
    </location>
</feature>
<comment type="similarity">
    <text evidence="1">Belongs to the DeoC/FbaB aldolase family. DeoC type 1 subfamily.</text>
</comment>
<evidence type="ECO:0000256" key="1">
    <source>
        <dbReference type="ARBA" id="ARBA00010936"/>
    </source>
</evidence>
<protein>
    <recommendedName>
        <fullName evidence="2">deoxyribose-phosphate aldolase</fullName>
        <ecNumber evidence="2">4.1.2.4</ecNumber>
    </recommendedName>
    <alternativeName>
        <fullName evidence="6">2-deoxy-D-ribose 5-phosphate aldolase</fullName>
    </alternativeName>
</protein>